<protein>
    <submittedName>
        <fullName evidence="5">AraC-like DNA-binding protein</fullName>
    </submittedName>
</protein>
<dbReference type="AlphaFoldDB" id="A0A7W5CD20"/>
<keyword evidence="3" id="KW-0804">Transcription</keyword>
<dbReference type="Proteomes" id="UP000518605">
    <property type="component" value="Unassembled WGS sequence"/>
</dbReference>
<proteinExistence type="predicted"/>
<keyword evidence="1" id="KW-0805">Transcription regulation</keyword>
<dbReference type="InterPro" id="IPR018062">
    <property type="entry name" value="HTH_AraC-typ_CS"/>
</dbReference>
<keyword evidence="2 5" id="KW-0238">DNA-binding</keyword>
<dbReference type="GO" id="GO:0003700">
    <property type="term" value="F:DNA-binding transcription factor activity"/>
    <property type="evidence" value="ECO:0007669"/>
    <property type="project" value="InterPro"/>
</dbReference>
<dbReference type="PRINTS" id="PR00032">
    <property type="entry name" value="HTHARAC"/>
</dbReference>
<feature type="domain" description="HTH araC/xylS-type" evidence="4">
    <location>
        <begin position="179"/>
        <end position="277"/>
    </location>
</feature>
<name>A0A7W5CD20_9BACL</name>
<dbReference type="PROSITE" id="PS01124">
    <property type="entry name" value="HTH_ARAC_FAMILY_2"/>
    <property type="match status" value="1"/>
</dbReference>
<evidence type="ECO:0000256" key="1">
    <source>
        <dbReference type="ARBA" id="ARBA00023015"/>
    </source>
</evidence>
<dbReference type="SUPFAM" id="SSF51215">
    <property type="entry name" value="Regulatory protein AraC"/>
    <property type="match status" value="1"/>
</dbReference>
<dbReference type="InterPro" id="IPR020449">
    <property type="entry name" value="Tscrpt_reg_AraC-type_HTH"/>
</dbReference>
<dbReference type="EMBL" id="JACHXW010000025">
    <property type="protein sequence ID" value="MBB3155491.1"/>
    <property type="molecule type" value="Genomic_DNA"/>
</dbReference>
<evidence type="ECO:0000256" key="2">
    <source>
        <dbReference type="ARBA" id="ARBA00023125"/>
    </source>
</evidence>
<dbReference type="InterPro" id="IPR018060">
    <property type="entry name" value="HTH_AraC"/>
</dbReference>
<dbReference type="InterPro" id="IPR009057">
    <property type="entry name" value="Homeodomain-like_sf"/>
</dbReference>
<dbReference type="PANTHER" id="PTHR43280:SF28">
    <property type="entry name" value="HTH-TYPE TRANSCRIPTIONAL ACTIVATOR RHAS"/>
    <property type="match status" value="1"/>
</dbReference>
<dbReference type="Gene3D" id="1.10.10.60">
    <property type="entry name" value="Homeodomain-like"/>
    <property type="match status" value="2"/>
</dbReference>
<sequence length="285" mass="32552">MMREHYIVPSPAFNQYVCYPDLLGRYNAFPQHAERREQGQLKHYNLHLIFEGSGYVRNGSGGEKLQLRAGDGFLFPKNAFQEYGSSAGDAWDVRWIHFETQIPLPMLREADETGGWLFTFSNRERFMQLTEELYALCKPFETSNEPRISALLYEVLVELVQHSERLEGSSALEKQNAIRVAADQIRHNCAEPWSLERMAGLAGYSTYHFLRLFQQVMGKTPNHYVTECRIDAAKLLLATTGLSVTEISARSGFSQASYFIRVFRSSEGVSPKVYRMIYGQGATLH</sequence>
<evidence type="ECO:0000256" key="3">
    <source>
        <dbReference type="ARBA" id="ARBA00023163"/>
    </source>
</evidence>
<reference evidence="5 6" key="1">
    <citation type="submission" date="2020-08" db="EMBL/GenBank/DDBJ databases">
        <title>Genomic Encyclopedia of Type Strains, Phase III (KMG-III): the genomes of soil and plant-associated and newly described type strains.</title>
        <authorList>
            <person name="Whitman W."/>
        </authorList>
    </citation>
    <scope>NUCLEOTIDE SEQUENCE [LARGE SCALE GENOMIC DNA]</scope>
    <source>
        <strain evidence="5 6">CECT 8234</strain>
    </source>
</reference>
<evidence type="ECO:0000313" key="5">
    <source>
        <dbReference type="EMBL" id="MBB3155491.1"/>
    </source>
</evidence>
<accession>A0A7W5CD20</accession>
<comment type="caution">
    <text evidence="5">The sequence shown here is derived from an EMBL/GenBank/DDBJ whole genome shotgun (WGS) entry which is preliminary data.</text>
</comment>
<evidence type="ECO:0000313" key="6">
    <source>
        <dbReference type="Proteomes" id="UP000518605"/>
    </source>
</evidence>
<dbReference type="PROSITE" id="PS00041">
    <property type="entry name" value="HTH_ARAC_FAMILY_1"/>
    <property type="match status" value="1"/>
</dbReference>
<gene>
    <name evidence="5" type="ORF">FHS16_005599</name>
</gene>
<dbReference type="SUPFAM" id="SSF46689">
    <property type="entry name" value="Homeodomain-like"/>
    <property type="match status" value="2"/>
</dbReference>
<dbReference type="Pfam" id="PF02311">
    <property type="entry name" value="AraC_binding"/>
    <property type="match status" value="1"/>
</dbReference>
<dbReference type="InterPro" id="IPR003313">
    <property type="entry name" value="AraC-bd"/>
</dbReference>
<keyword evidence="6" id="KW-1185">Reference proteome</keyword>
<evidence type="ECO:0000259" key="4">
    <source>
        <dbReference type="PROSITE" id="PS01124"/>
    </source>
</evidence>
<dbReference type="GO" id="GO:0043565">
    <property type="term" value="F:sequence-specific DNA binding"/>
    <property type="evidence" value="ECO:0007669"/>
    <property type="project" value="InterPro"/>
</dbReference>
<dbReference type="Pfam" id="PF12833">
    <property type="entry name" value="HTH_18"/>
    <property type="match status" value="1"/>
</dbReference>
<dbReference type="PANTHER" id="PTHR43280">
    <property type="entry name" value="ARAC-FAMILY TRANSCRIPTIONAL REGULATOR"/>
    <property type="match status" value="1"/>
</dbReference>
<dbReference type="InterPro" id="IPR037923">
    <property type="entry name" value="HTH-like"/>
</dbReference>
<dbReference type="SMART" id="SM00342">
    <property type="entry name" value="HTH_ARAC"/>
    <property type="match status" value="1"/>
</dbReference>
<dbReference type="Gene3D" id="2.60.120.280">
    <property type="entry name" value="Regulatory protein AraC"/>
    <property type="match status" value="1"/>
</dbReference>
<organism evidence="5 6">
    <name type="scientific">Paenibacillus endophyticus</name>
    <dbReference type="NCBI Taxonomy" id="1294268"/>
    <lineage>
        <taxon>Bacteria</taxon>
        <taxon>Bacillati</taxon>
        <taxon>Bacillota</taxon>
        <taxon>Bacilli</taxon>
        <taxon>Bacillales</taxon>
        <taxon>Paenibacillaceae</taxon>
        <taxon>Paenibacillus</taxon>
    </lineage>
</organism>